<evidence type="ECO:0000259" key="9">
    <source>
        <dbReference type="Pfam" id="PF00361"/>
    </source>
</evidence>
<feature type="transmembrane region" description="Helical" evidence="8">
    <location>
        <begin position="281"/>
        <end position="300"/>
    </location>
</feature>
<dbReference type="GO" id="GO:0005886">
    <property type="term" value="C:plasma membrane"/>
    <property type="evidence" value="ECO:0007669"/>
    <property type="project" value="UniProtKB-SubCell"/>
</dbReference>
<feature type="transmembrane region" description="Helical" evidence="8">
    <location>
        <begin position="208"/>
        <end position="227"/>
    </location>
</feature>
<accession>A0A2Z2NVX3</accession>
<feature type="transmembrane region" description="Helical" evidence="8">
    <location>
        <begin position="166"/>
        <end position="188"/>
    </location>
</feature>
<dbReference type="PRINTS" id="PR01437">
    <property type="entry name" value="NUOXDRDTASE4"/>
</dbReference>
<dbReference type="InterPro" id="IPR001750">
    <property type="entry name" value="ND/Mrp_TM"/>
</dbReference>
<feature type="transmembrane region" description="Helical" evidence="8">
    <location>
        <begin position="307"/>
        <end position="326"/>
    </location>
</feature>
<feature type="transmembrane region" description="Helical" evidence="8">
    <location>
        <begin position="378"/>
        <end position="399"/>
    </location>
</feature>
<name>A0A2Z2NVX3_9GAMM</name>
<dbReference type="AlphaFoldDB" id="A0A2Z2NVX3"/>
<comment type="similarity">
    <text evidence="2">Belongs to the CPA3 antiporters (TC 2.A.63) subunit D family.</text>
</comment>
<dbReference type="InterPro" id="IPR003918">
    <property type="entry name" value="NADH_UbQ_OxRdtase"/>
</dbReference>
<feature type="transmembrane region" description="Helical" evidence="8">
    <location>
        <begin position="338"/>
        <end position="357"/>
    </location>
</feature>
<feature type="transmembrane region" description="Helical" evidence="8">
    <location>
        <begin position="411"/>
        <end position="434"/>
    </location>
</feature>
<keyword evidence="11" id="KW-1185">Reference proteome</keyword>
<feature type="transmembrane region" description="Helical" evidence="8">
    <location>
        <begin position="455"/>
        <end position="476"/>
    </location>
</feature>
<evidence type="ECO:0000256" key="2">
    <source>
        <dbReference type="ARBA" id="ARBA00005346"/>
    </source>
</evidence>
<dbReference type="EMBL" id="CP018632">
    <property type="protein sequence ID" value="ASJ72940.1"/>
    <property type="molecule type" value="Genomic_DNA"/>
</dbReference>
<evidence type="ECO:0000256" key="8">
    <source>
        <dbReference type="SAM" id="Phobius"/>
    </source>
</evidence>
<evidence type="ECO:0000256" key="4">
    <source>
        <dbReference type="ARBA" id="ARBA00022692"/>
    </source>
</evidence>
<gene>
    <name evidence="10" type="primary">mrpD</name>
    <name evidence="10" type="ORF">IMCC3135_14275</name>
</gene>
<protein>
    <submittedName>
        <fullName evidence="10">Na(+)/H(+) antiporter subunit D</fullName>
    </submittedName>
</protein>
<feature type="transmembrane region" description="Helical" evidence="8">
    <location>
        <begin position="6"/>
        <end position="24"/>
    </location>
</feature>
<feature type="transmembrane region" description="Helical" evidence="8">
    <location>
        <begin position="31"/>
        <end position="53"/>
    </location>
</feature>
<feature type="transmembrane region" description="Helical" evidence="8">
    <location>
        <begin position="73"/>
        <end position="99"/>
    </location>
</feature>
<evidence type="ECO:0000313" key="10">
    <source>
        <dbReference type="EMBL" id="ASJ72940.1"/>
    </source>
</evidence>
<feature type="transmembrane region" description="Helical" evidence="8">
    <location>
        <begin position="239"/>
        <end position="261"/>
    </location>
</feature>
<evidence type="ECO:0000256" key="3">
    <source>
        <dbReference type="ARBA" id="ARBA00022475"/>
    </source>
</evidence>
<comment type="subcellular location">
    <subcellularLocation>
        <location evidence="1">Cell membrane</location>
        <topology evidence="1">Multi-pass membrane protein</topology>
    </subcellularLocation>
    <subcellularLocation>
        <location evidence="7">Membrane</location>
        <topology evidence="7">Multi-pass membrane protein</topology>
    </subcellularLocation>
</comment>
<dbReference type="RefSeq" id="WP_205738041.1">
    <property type="nucleotide sequence ID" value="NZ_CP018632.1"/>
</dbReference>
<keyword evidence="3" id="KW-1003">Cell membrane</keyword>
<dbReference type="Pfam" id="PF00361">
    <property type="entry name" value="Proton_antipo_M"/>
    <property type="match status" value="1"/>
</dbReference>
<dbReference type="InterPro" id="IPR050586">
    <property type="entry name" value="CPA3_Na-H_Antiporter_D"/>
</dbReference>
<sequence>MTIEQLPALQIMVTLVAAPICVMVRNPRGAWAIAMVANAFVFINAILLLNQVLDTGVIRYALGGWAAPTGIEYYIDAMNAAMLVLISGISALVLSYAYRSVGKVVPLGKQYLFYSAWMMCVTGLMGIVITGDAFNVFVFLEISSLAMYTLISFGQDKRALTASFRYLVLGSVGASFILIGIGFLYAATGTLNMIDLAARIPESESQRAVLVAFSFITLGVLIKSAVFPLHAWLPNSYTYAPIAATAFLAGTATKVSLYILLRFFFSIFGTQYSFGQHLLNGVLLPAAVAGFVLMSLVAMFQTDLRRMLAYSSVAQIGYMVAGFSLATQAGLTAGIVHVINHAMVKTSLFMAVGCILYQVGHTHTPSLDNLMKKMPFTCVAFIISGLGLIGVPLTVGFVSKFTLIEASMEKGWWGIAALILISSLMAVIYIGRVIEVMLFRKSREGAPESTTGMSEAPLSMLVPMYVLVIVGLYFGINGGATLEVAGQAASQLLGGFR</sequence>
<evidence type="ECO:0000256" key="7">
    <source>
        <dbReference type="RuleBase" id="RU000320"/>
    </source>
</evidence>
<dbReference type="Proteomes" id="UP000250079">
    <property type="component" value="Chromosome"/>
</dbReference>
<keyword evidence="5 8" id="KW-1133">Transmembrane helix</keyword>
<feature type="transmembrane region" description="Helical" evidence="8">
    <location>
        <begin position="111"/>
        <end position="130"/>
    </location>
</feature>
<proteinExistence type="inferred from homology"/>
<evidence type="ECO:0000313" key="11">
    <source>
        <dbReference type="Proteomes" id="UP000250079"/>
    </source>
</evidence>
<organism evidence="10 11">
    <name type="scientific">Granulosicoccus antarcticus IMCC3135</name>
    <dbReference type="NCBI Taxonomy" id="1192854"/>
    <lineage>
        <taxon>Bacteria</taxon>
        <taxon>Pseudomonadati</taxon>
        <taxon>Pseudomonadota</taxon>
        <taxon>Gammaproteobacteria</taxon>
        <taxon>Chromatiales</taxon>
        <taxon>Granulosicoccaceae</taxon>
        <taxon>Granulosicoccus</taxon>
    </lineage>
</organism>
<keyword evidence="4 7" id="KW-0812">Transmembrane</keyword>
<reference evidence="10 11" key="1">
    <citation type="submission" date="2016-12" db="EMBL/GenBank/DDBJ databases">
        <authorList>
            <person name="Song W.-J."/>
            <person name="Kurnit D.M."/>
        </authorList>
    </citation>
    <scope>NUCLEOTIDE SEQUENCE [LARGE SCALE GENOMIC DNA]</scope>
    <source>
        <strain evidence="10 11">IMCC3135</strain>
    </source>
</reference>
<feature type="domain" description="NADH:quinone oxidoreductase/Mrp antiporter transmembrane" evidence="9">
    <location>
        <begin position="132"/>
        <end position="425"/>
    </location>
</feature>
<evidence type="ECO:0000256" key="1">
    <source>
        <dbReference type="ARBA" id="ARBA00004651"/>
    </source>
</evidence>
<evidence type="ECO:0000256" key="6">
    <source>
        <dbReference type="ARBA" id="ARBA00023136"/>
    </source>
</evidence>
<dbReference type="KEGG" id="gai:IMCC3135_14275"/>
<dbReference type="GO" id="GO:0042773">
    <property type="term" value="P:ATP synthesis coupled electron transport"/>
    <property type="evidence" value="ECO:0007669"/>
    <property type="project" value="InterPro"/>
</dbReference>
<dbReference type="PANTHER" id="PTHR42703:SF1">
    <property type="entry name" value="NA(+)_H(+) ANTIPORTER SUBUNIT D1"/>
    <property type="match status" value="1"/>
</dbReference>
<dbReference type="PANTHER" id="PTHR42703">
    <property type="entry name" value="NADH DEHYDROGENASE"/>
    <property type="match status" value="1"/>
</dbReference>
<keyword evidence="6 8" id="KW-0472">Membrane</keyword>
<evidence type="ECO:0000256" key="5">
    <source>
        <dbReference type="ARBA" id="ARBA00022989"/>
    </source>
</evidence>
<dbReference type="GO" id="GO:0008137">
    <property type="term" value="F:NADH dehydrogenase (ubiquinone) activity"/>
    <property type="evidence" value="ECO:0007669"/>
    <property type="project" value="InterPro"/>
</dbReference>